<dbReference type="Proteomes" id="UP000813463">
    <property type="component" value="Chromosome 5"/>
</dbReference>
<evidence type="ECO:0000256" key="1">
    <source>
        <dbReference type="SAM" id="SignalP"/>
    </source>
</evidence>
<sequence>MAKPQLSWLYSFALFLTVSCQIIKAHIPDESRLKSGVYLSPEFDMNPGSVVNRFYYNIDFPKGHIGIKSFYAEVVDEGGVPVTLKDTYLHHWLVVRYYARVGFEDKVLNSDPRLHQGSDFMLAGNTGVCGNLMQYFGLGSETRKTDTNVPDPYAIEVGNPAEIPKGYEERWVLNVHAIDTRGVVDRFGCTECRRSLYNTTIDEYGRYIIPDYEGGMRCCHDNTQCKVKEGVEHSLRRLYMKYTVEWFDWNESFLPVKIYIFDVTDTWKPSSKGHDCKIEYEVNPCDSSTVSSNGCIDTKRLSFKMPRGGYVVYGVAHQHAGGIGSTLYRKDGRTICSSTPTYGNGNEAGNEDGYIVGMSTCYPEPGSIKINDGETLVLESNYSSSQKHTGVMGLFYILVAEQLPMHKDISTLQSL</sequence>
<evidence type="ECO:0008006" key="4">
    <source>
        <dbReference type="Google" id="ProtNLM"/>
    </source>
</evidence>
<dbReference type="Pfam" id="PF07712">
    <property type="entry name" value="SURNod19"/>
    <property type="match status" value="1"/>
</dbReference>
<protein>
    <recommendedName>
        <fullName evidence="4">Stress up-regulated Nod 19</fullName>
    </recommendedName>
</protein>
<dbReference type="KEGG" id="soe:110774681"/>
<reference evidence="2" key="1">
    <citation type="journal article" date="2021" name="Nat. Commun.">
        <title>Genomic analyses provide insights into spinach domestication and the genetic basis of agronomic traits.</title>
        <authorList>
            <person name="Cai X."/>
            <person name="Sun X."/>
            <person name="Xu C."/>
            <person name="Sun H."/>
            <person name="Wang X."/>
            <person name="Ge C."/>
            <person name="Zhang Z."/>
            <person name="Wang Q."/>
            <person name="Fei Z."/>
            <person name="Jiao C."/>
            <person name="Wang Q."/>
        </authorList>
    </citation>
    <scope>NUCLEOTIDE SEQUENCE [LARGE SCALE GENOMIC DNA]</scope>
    <source>
        <strain evidence="2">cv. Varoflay</strain>
    </source>
</reference>
<dbReference type="RefSeq" id="XP_021834935.1">
    <property type="nucleotide sequence ID" value="XM_021979243.2"/>
</dbReference>
<evidence type="ECO:0000313" key="3">
    <source>
        <dbReference type="RefSeq" id="XP_021834935.1"/>
    </source>
</evidence>
<dbReference type="PANTHER" id="PTHR33390">
    <property type="entry name" value="STRESS UP-REGULATED NOD 19 PROTEIN"/>
    <property type="match status" value="1"/>
</dbReference>
<evidence type="ECO:0000313" key="2">
    <source>
        <dbReference type="Proteomes" id="UP000813463"/>
    </source>
</evidence>
<feature type="signal peptide" evidence="1">
    <location>
        <begin position="1"/>
        <end position="20"/>
    </location>
</feature>
<proteinExistence type="predicted"/>
<keyword evidence="2" id="KW-1185">Reference proteome</keyword>
<accession>A0A9R0HQT4</accession>
<gene>
    <name evidence="3" type="primary">LOC110774681</name>
</gene>
<keyword evidence="1" id="KW-0732">Signal</keyword>
<dbReference type="PANTHER" id="PTHR33390:SF1">
    <property type="entry name" value="STRESS UP-REGULATED NOD 19 PROTEIN"/>
    <property type="match status" value="1"/>
</dbReference>
<feature type="chain" id="PRO_5040426832" description="Stress up-regulated Nod 19" evidence="1">
    <location>
        <begin position="21"/>
        <end position="415"/>
    </location>
</feature>
<organism evidence="2 3">
    <name type="scientific">Spinacia oleracea</name>
    <name type="common">Spinach</name>
    <dbReference type="NCBI Taxonomy" id="3562"/>
    <lineage>
        <taxon>Eukaryota</taxon>
        <taxon>Viridiplantae</taxon>
        <taxon>Streptophyta</taxon>
        <taxon>Embryophyta</taxon>
        <taxon>Tracheophyta</taxon>
        <taxon>Spermatophyta</taxon>
        <taxon>Magnoliopsida</taxon>
        <taxon>eudicotyledons</taxon>
        <taxon>Gunneridae</taxon>
        <taxon>Pentapetalae</taxon>
        <taxon>Caryophyllales</taxon>
        <taxon>Chenopodiaceae</taxon>
        <taxon>Chenopodioideae</taxon>
        <taxon>Anserineae</taxon>
        <taxon>Spinacia</taxon>
    </lineage>
</organism>
<reference evidence="3" key="2">
    <citation type="submission" date="2025-08" db="UniProtKB">
        <authorList>
            <consortium name="RefSeq"/>
        </authorList>
    </citation>
    <scope>IDENTIFICATION</scope>
    <source>
        <tissue evidence="3">Leaf</tissue>
    </source>
</reference>
<dbReference type="GeneID" id="110774681"/>
<name>A0A9R0HQT4_SPIOL</name>
<dbReference type="OrthoDB" id="1923469at2759"/>
<dbReference type="AlphaFoldDB" id="A0A9R0HQT4"/>
<dbReference type="PROSITE" id="PS51257">
    <property type="entry name" value="PROKAR_LIPOPROTEIN"/>
    <property type="match status" value="1"/>
</dbReference>
<dbReference type="InterPro" id="IPR011692">
    <property type="entry name" value="Stress_up-reg_Nod19"/>
</dbReference>